<dbReference type="InterPro" id="IPR056555">
    <property type="entry name" value="NFD4_C"/>
</dbReference>
<proteinExistence type="inferred from homology"/>
<feature type="transmembrane region" description="Helical" evidence="6">
    <location>
        <begin position="442"/>
        <end position="461"/>
    </location>
</feature>
<dbReference type="Pfam" id="PF23262">
    <property type="entry name" value="NFD4_C"/>
    <property type="match status" value="1"/>
</dbReference>
<evidence type="ECO:0000256" key="5">
    <source>
        <dbReference type="ARBA" id="ARBA00044504"/>
    </source>
</evidence>
<dbReference type="PANTHER" id="PTHR21576:SF154">
    <property type="entry name" value="OS04G0502800 PROTEIN"/>
    <property type="match status" value="1"/>
</dbReference>
<gene>
    <name evidence="9" type="ORF">ACH5RR_004403</name>
</gene>
<feature type="transmembrane region" description="Helical" evidence="6">
    <location>
        <begin position="418"/>
        <end position="436"/>
    </location>
</feature>
<feature type="domain" description="Nodulin-like" evidence="7">
    <location>
        <begin position="11"/>
        <end position="258"/>
    </location>
</feature>
<evidence type="ECO:0000259" key="8">
    <source>
        <dbReference type="Pfam" id="PF23262"/>
    </source>
</evidence>
<keyword evidence="10" id="KW-1185">Reference proteome</keyword>
<accession>A0ABD3AXG3</accession>
<protein>
    <recommendedName>
        <fullName evidence="11">Nodulin-like domain-containing protein</fullName>
    </recommendedName>
</protein>
<keyword evidence="2 6" id="KW-0812">Transmembrane</keyword>
<dbReference type="EMBL" id="JBJUIK010000002">
    <property type="protein sequence ID" value="KAL3535942.1"/>
    <property type="molecule type" value="Genomic_DNA"/>
</dbReference>
<feature type="transmembrane region" description="Helical" evidence="6">
    <location>
        <begin position="379"/>
        <end position="397"/>
    </location>
</feature>
<dbReference type="InterPro" id="IPR036259">
    <property type="entry name" value="MFS_trans_sf"/>
</dbReference>
<dbReference type="CDD" id="cd17354">
    <property type="entry name" value="MFS_Mch1p_like"/>
    <property type="match status" value="1"/>
</dbReference>
<evidence type="ECO:0000256" key="3">
    <source>
        <dbReference type="ARBA" id="ARBA00022989"/>
    </source>
</evidence>
<feature type="transmembrane region" description="Helical" evidence="6">
    <location>
        <begin position="473"/>
        <end position="500"/>
    </location>
</feature>
<evidence type="ECO:0000256" key="4">
    <source>
        <dbReference type="ARBA" id="ARBA00023136"/>
    </source>
</evidence>
<reference evidence="9 10" key="1">
    <citation type="submission" date="2024-11" db="EMBL/GenBank/DDBJ databases">
        <title>A near-complete genome assembly of Cinchona calisaya.</title>
        <authorList>
            <person name="Lian D.C."/>
            <person name="Zhao X.W."/>
            <person name="Wei L."/>
        </authorList>
    </citation>
    <scope>NUCLEOTIDE SEQUENCE [LARGE SCALE GENOMIC DNA]</scope>
    <source>
        <tissue evidence="9">Nenye</tissue>
    </source>
</reference>
<feature type="transmembrane region" description="Helical" evidence="6">
    <location>
        <begin position="172"/>
        <end position="191"/>
    </location>
</feature>
<evidence type="ECO:0000256" key="6">
    <source>
        <dbReference type="SAM" id="Phobius"/>
    </source>
</evidence>
<organism evidence="9 10">
    <name type="scientific">Cinchona calisaya</name>
    <dbReference type="NCBI Taxonomy" id="153742"/>
    <lineage>
        <taxon>Eukaryota</taxon>
        <taxon>Viridiplantae</taxon>
        <taxon>Streptophyta</taxon>
        <taxon>Embryophyta</taxon>
        <taxon>Tracheophyta</taxon>
        <taxon>Spermatophyta</taxon>
        <taxon>Magnoliopsida</taxon>
        <taxon>eudicotyledons</taxon>
        <taxon>Gunneridae</taxon>
        <taxon>Pentapetalae</taxon>
        <taxon>asterids</taxon>
        <taxon>lamiids</taxon>
        <taxon>Gentianales</taxon>
        <taxon>Rubiaceae</taxon>
        <taxon>Cinchonoideae</taxon>
        <taxon>Cinchoneae</taxon>
        <taxon>Cinchona</taxon>
    </lineage>
</organism>
<name>A0ABD3AXG3_9GENT</name>
<evidence type="ECO:0000256" key="1">
    <source>
        <dbReference type="ARBA" id="ARBA00004141"/>
    </source>
</evidence>
<dbReference type="Proteomes" id="UP001630127">
    <property type="component" value="Unassembled WGS sequence"/>
</dbReference>
<feature type="transmembrane region" description="Helical" evidence="6">
    <location>
        <begin position="207"/>
        <end position="228"/>
    </location>
</feature>
<dbReference type="InterPro" id="IPR010658">
    <property type="entry name" value="Nodulin-like"/>
</dbReference>
<feature type="transmembrane region" description="Helical" evidence="6">
    <location>
        <begin position="520"/>
        <end position="539"/>
    </location>
</feature>
<comment type="caution">
    <text evidence="9">The sequence shown here is derived from an EMBL/GenBank/DDBJ whole genome shotgun (WGS) entry which is preliminary data.</text>
</comment>
<feature type="transmembrane region" description="Helical" evidence="6">
    <location>
        <begin position="107"/>
        <end position="129"/>
    </location>
</feature>
<feature type="transmembrane region" description="Helical" evidence="6">
    <location>
        <begin position="234"/>
        <end position="258"/>
    </location>
</feature>
<feature type="domain" description="NFD4 C-terminal" evidence="8">
    <location>
        <begin position="345"/>
        <end position="545"/>
    </location>
</feature>
<evidence type="ECO:0000259" key="7">
    <source>
        <dbReference type="Pfam" id="PF06813"/>
    </source>
</evidence>
<feature type="transmembrane region" description="Helical" evidence="6">
    <location>
        <begin position="76"/>
        <end position="95"/>
    </location>
</feature>
<comment type="subcellular location">
    <subcellularLocation>
        <location evidence="1">Membrane</location>
        <topology evidence="1">Multi-pass membrane protein</topology>
    </subcellularLocation>
</comment>
<dbReference type="SUPFAM" id="SSF103473">
    <property type="entry name" value="MFS general substrate transporter"/>
    <property type="match status" value="2"/>
</dbReference>
<keyword evidence="4 6" id="KW-0472">Membrane</keyword>
<dbReference type="Gene3D" id="1.20.1250.20">
    <property type="entry name" value="MFS general substrate transporter like domains"/>
    <property type="match status" value="1"/>
</dbReference>
<evidence type="ECO:0008006" key="11">
    <source>
        <dbReference type="Google" id="ProtNLM"/>
    </source>
</evidence>
<dbReference type="Pfam" id="PF06813">
    <property type="entry name" value="Nodulin-like"/>
    <property type="match status" value="1"/>
</dbReference>
<evidence type="ECO:0000313" key="10">
    <source>
        <dbReference type="Proteomes" id="UP001630127"/>
    </source>
</evidence>
<dbReference type="AlphaFoldDB" id="A0ABD3AXG3"/>
<evidence type="ECO:0000313" key="9">
    <source>
        <dbReference type="EMBL" id="KAL3535942.1"/>
    </source>
</evidence>
<evidence type="ECO:0000256" key="2">
    <source>
        <dbReference type="ARBA" id="ARBA00022692"/>
    </source>
</evidence>
<dbReference type="PANTHER" id="PTHR21576">
    <property type="entry name" value="UNCHARACTERIZED NODULIN-LIKE PROTEIN"/>
    <property type="match status" value="1"/>
</dbReference>
<keyword evidence="3 6" id="KW-1133">Transmembrane helix</keyword>
<sequence>MVTLKVGTRPPWVGLGAAIWLQIASGNAATFPLYSHSLKSVLGFNQHQLTMLGVANDIGENMGLISGLVCNKFPPWVILTIGAFACVFGYGLLWLALSRTLPSLPYWLLWIALCVATNSCTWFSTAVLVTNMRNFPLSRGTVAGILKGYGGLSAAVYTEIFSALLHNSSSKLLLFLTLGVPALCFALMYYVRPCIPASGDDTSEPSHFLFIQAASIVLGVYLLTATILNNVYPLYAPVSYFFVVIMILLLMTPLAIPIKMTLYPSDRSKSASLGKTIGHEDQVQGDYHDKTEPLLIPSSSVANLGSMHASNSMSEVDMLLAEGEGAIRKRKRPRRGEDFKFIEALVKADFWLLFVVYFVGVGSDVTVLNNLAQIGMAQGVKNTTLLLCLFSFCNFVGRLGGGVISEFFVRSKTMPRTIWITCAQVVMVITYLLFAYALDGTLFAATALLGICYGVQFSIMVPTASELFGLKHFGIIINFMSLGNPLGASMFSGLLAGFLYDNEAAKQHAVTCLGPNCFKITFLVLAGVSSLGVLLSVVLTRRIQPVYQMLYSGGSFQMPQNSNY</sequence>
<comment type="similarity">
    <text evidence="5">Belongs to the major facilitator superfamily. Phosphate:H(+) symporter (TC 2.A.1.9) family.</text>
</comment>
<dbReference type="GO" id="GO:0016020">
    <property type="term" value="C:membrane"/>
    <property type="evidence" value="ECO:0007669"/>
    <property type="project" value="UniProtKB-SubCell"/>
</dbReference>